<gene>
    <name evidence="6" type="primary">Dere\GG21247</name>
    <name evidence="6" type="synonym">dere_GLEANR_5976</name>
    <name evidence="6" type="synonym">GG21247</name>
    <name evidence="6" type="ORF">Dere_GG21247</name>
</gene>
<dbReference type="OMA" id="ILYMFRR"/>
<name>B3NLZ0_DROER</name>
<dbReference type="PhylomeDB" id="B3NLZ0"/>
<keyword evidence="4" id="KW-1133">Transmembrane helix</keyword>
<dbReference type="GO" id="GO:0006511">
    <property type="term" value="P:ubiquitin-dependent protein catabolic process"/>
    <property type="evidence" value="ECO:0007669"/>
    <property type="project" value="TreeGrafter"/>
</dbReference>
<dbReference type="PROSITE" id="PS50089">
    <property type="entry name" value="ZF_RING_2"/>
    <property type="match status" value="1"/>
</dbReference>
<dbReference type="PANTHER" id="PTHR22696:SF1">
    <property type="entry name" value="E3 UBIQUITIN-PROTEIN LIGASE RNF26"/>
    <property type="match status" value="1"/>
</dbReference>
<evidence type="ECO:0000313" key="7">
    <source>
        <dbReference type="Proteomes" id="UP000008711"/>
    </source>
</evidence>
<dbReference type="Pfam" id="PF13920">
    <property type="entry name" value="zf-C3HC4_3"/>
    <property type="match status" value="1"/>
</dbReference>
<keyword evidence="7" id="KW-1185">Reference proteome</keyword>
<dbReference type="GO" id="GO:0016567">
    <property type="term" value="P:protein ubiquitination"/>
    <property type="evidence" value="ECO:0007669"/>
    <property type="project" value="TreeGrafter"/>
</dbReference>
<dbReference type="OrthoDB" id="1711136at2759"/>
<dbReference type="SUPFAM" id="SSF57850">
    <property type="entry name" value="RING/U-box"/>
    <property type="match status" value="1"/>
</dbReference>
<dbReference type="Gene3D" id="3.30.40.10">
    <property type="entry name" value="Zinc/RING finger domain, C3HC4 (zinc finger)"/>
    <property type="match status" value="1"/>
</dbReference>
<evidence type="ECO:0000256" key="1">
    <source>
        <dbReference type="ARBA" id="ARBA00022771"/>
    </source>
</evidence>
<keyword evidence="2" id="KW-0862">Zinc</keyword>
<feature type="transmembrane region" description="Helical" evidence="4">
    <location>
        <begin position="113"/>
        <end position="136"/>
    </location>
</feature>
<dbReference type="KEGG" id="der:6548884"/>
<keyword evidence="4" id="KW-0472">Membrane</keyword>
<dbReference type="EMBL" id="CH954179">
    <property type="protein sequence ID" value="EDV54526.1"/>
    <property type="molecule type" value="Genomic_DNA"/>
</dbReference>
<evidence type="ECO:0000256" key="4">
    <source>
        <dbReference type="SAM" id="Phobius"/>
    </source>
</evidence>
<sequence>MLYALVKAAELVDQVLLRPLASVIDAVVTGVYYFLWGSYLVGYCLVEGSRKGWNLLRCTVCDIHEGFRSLGLITLDVTDYFYSGTKGGLKNAWDFGQCIARFICNLLIEMGDFILWMLMLLPRAVLFVVDCLLDFVVHSIVARGLSLLNSAFRLSIGLALLLILYMFRRYVHLLLIYLLQRARNEISTKTQSVYLWTDHQLQRFKANLRSDSENAGSLSRERCVVCMTQSRNVVVMPCRHLCLCKECSQQLQRLLDDRCPVCRHNITSFLQVYV</sequence>
<feature type="transmembrane region" description="Helical" evidence="4">
    <location>
        <begin position="20"/>
        <end position="46"/>
    </location>
</feature>
<dbReference type="GO" id="GO:0061630">
    <property type="term" value="F:ubiquitin protein ligase activity"/>
    <property type="evidence" value="ECO:0007669"/>
    <property type="project" value="TreeGrafter"/>
</dbReference>
<evidence type="ECO:0000259" key="5">
    <source>
        <dbReference type="PROSITE" id="PS50089"/>
    </source>
</evidence>
<dbReference type="AlphaFoldDB" id="B3NLZ0"/>
<dbReference type="SMART" id="SM00184">
    <property type="entry name" value="RING"/>
    <property type="match status" value="1"/>
</dbReference>
<reference evidence="6 7" key="1">
    <citation type="journal article" date="2007" name="Nature">
        <title>Evolution of genes and genomes on the Drosophila phylogeny.</title>
        <authorList>
            <consortium name="Drosophila 12 Genomes Consortium"/>
            <person name="Clark A.G."/>
            <person name="Eisen M.B."/>
            <person name="Smith D.R."/>
            <person name="Bergman C.M."/>
            <person name="Oliver B."/>
            <person name="Markow T.A."/>
            <person name="Kaufman T.C."/>
            <person name="Kellis M."/>
            <person name="Gelbart W."/>
            <person name="Iyer V.N."/>
            <person name="Pollard D.A."/>
            <person name="Sackton T.B."/>
            <person name="Larracuente A.M."/>
            <person name="Singh N.D."/>
            <person name="Abad J.P."/>
            <person name="Abt D.N."/>
            <person name="Adryan B."/>
            <person name="Aguade M."/>
            <person name="Akashi H."/>
            <person name="Anderson W.W."/>
            <person name="Aquadro C.F."/>
            <person name="Ardell D.H."/>
            <person name="Arguello R."/>
            <person name="Artieri C.G."/>
            <person name="Barbash D.A."/>
            <person name="Barker D."/>
            <person name="Barsanti P."/>
            <person name="Batterham P."/>
            <person name="Batzoglou S."/>
            <person name="Begun D."/>
            <person name="Bhutkar A."/>
            <person name="Blanco E."/>
            <person name="Bosak S.A."/>
            <person name="Bradley R.K."/>
            <person name="Brand A.D."/>
            <person name="Brent M.R."/>
            <person name="Brooks A.N."/>
            <person name="Brown R.H."/>
            <person name="Butlin R.K."/>
            <person name="Caggese C."/>
            <person name="Calvi B.R."/>
            <person name="Bernardo de Carvalho A."/>
            <person name="Caspi A."/>
            <person name="Castrezana S."/>
            <person name="Celniker S.E."/>
            <person name="Chang J.L."/>
            <person name="Chapple C."/>
            <person name="Chatterji S."/>
            <person name="Chinwalla A."/>
            <person name="Civetta A."/>
            <person name="Clifton S.W."/>
            <person name="Comeron J.M."/>
            <person name="Costello J.C."/>
            <person name="Coyne J.A."/>
            <person name="Daub J."/>
            <person name="David R.G."/>
            <person name="Delcher A.L."/>
            <person name="Delehaunty K."/>
            <person name="Do C.B."/>
            <person name="Ebling H."/>
            <person name="Edwards K."/>
            <person name="Eickbush T."/>
            <person name="Evans J.D."/>
            <person name="Filipski A."/>
            <person name="Findeiss S."/>
            <person name="Freyhult E."/>
            <person name="Fulton L."/>
            <person name="Fulton R."/>
            <person name="Garcia A.C."/>
            <person name="Gardiner A."/>
            <person name="Garfield D.A."/>
            <person name="Garvin B.E."/>
            <person name="Gibson G."/>
            <person name="Gilbert D."/>
            <person name="Gnerre S."/>
            <person name="Godfrey J."/>
            <person name="Good R."/>
            <person name="Gotea V."/>
            <person name="Gravely B."/>
            <person name="Greenberg A.J."/>
            <person name="Griffiths-Jones S."/>
            <person name="Gross S."/>
            <person name="Guigo R."/>
            <person name="Gustafson E.A."/>
            <person name="Haerty W."/>
            <person name="Hahn M.W."/>
            <person name="Halligan D.L."/>
            <person name="Halpern A.L."/>
            <person name="Halter G.M."/>
            <person name="Han M.V."/>
            <person name="Heger A."/>
            <person name="Hillier L."/>
            <person name="Hinrichs A.S."/>
            <person name="Holmes I."/>
            <person name="Hoskins R.A."/>
            <person name="Hubisz M.J."/>
            <person name="Hultmark D."/>
            <person name="Huntley M.A."/>
            <person name="Jaffe D.B."/>
            <person name="Jagadeeshan S."/>
            <person name="Jeck W.R."/>
            <person name="Johnson J."/>
            <person name="Jones C.D."/>
            <person name="Jordan W.C."/>
            <person name="Karpen G.H."/>
            <person name="Kataoka E."/>
            <person name="Keightley P.D."/>
            <person name="Kheradpour P."/>
            <person name="Kirkness E.F."/>
            <person name="Koerich L.B."/>
            <person name="Kristiansen K."/>
            <person name="Kudrna D."/>
            <person name="Kulathinal R.J."/>
            <person name="Kumar S."/>
            <person name="Kwok R."/>
            <person name="Lander E."/>
            <person name="Langley C.H."/>
            <person name="Lapoint R."/>
            <person name="Lazzaro B.P."/>
            <person name="Lee S.J."/>
            <person name="Levesque L."/>
            <person name="Li R."/>
            <person name="Lin C.F."/>
            <person name="Lin M.F."/>
            <person name="Lindblad-Toh K."/>
            <person name="Llopart A."/>
            <person name="Long M."/>
            <person name="Low L."/>
            <person name="Lozovsky E."/>
            <person name="Lu J."/>
            <person name="Luo M."/>
            <person name="Machado C.A."/>
            <person name="Makalowski W."/>
            <person name="Marzo M."/>
            <person name="Matsuda M."/>
            <person name="Matzkin L."/>
            <person name="McAllister B."/>
            <person name="McBride C.S."/>
            <person name="McKernan B."/>
            <person name="McKernan K."/>
            <person name="Mendez-Lago M."/>
            <person name="Minx P."/>
            <person name="Mollenhauer M.U."/>
            <person name="Montooth K."/>
            <person name="Mount S.M."/>
            <person name="Mu X."/>
            <person name="Myers E."/>
            <person name="Negre B."/>
            <person name="Newfeld S."/>
            <person name="Nielsen R."/>
            <person name="Noor M.A."/>
            <person name="O'Grady P."/>
            <person name="Pachter L."/>
            <person name="Papaceit M."/>
            <person name="Parisi M.J."/>
            <person name="Parisi M."/>
            <person name="Parts L."/>
            <person name="Pedersen J.S."/>
            <person name="Pesole G."/>
            <person name="Phillippy A.M."/>
            <person name="Ponting C.P."/>
            <person name="Pop M."/>
            <person name="Porcelli D."/>
            <person name="Powell J.R."/>
            <person name="Prohaska S."/>
            <person name="Pruitt K."/>
            <person name="Puig M."/>
            <person name="Quesneville H."/>
            <person name="Ram K.R."/>
            <person name="Rand D."/>
            <person name="Rasmussen M.D."/>
            <person name="Reed L.K."/>
            <person name="Reenan R."/>
            <person name="Reily A."/>
            <person name="Remington K.A."/>
            <person name="Rieger T.T."/>
            <person name="Ritchie M.G."/>
            <person name="Robin C."/>
            <person name="Rogers Y.H."/>
            <person name="Rohde C."/>
            <person name="Rozas J."/>
            <person name="Rubenfield M.J."/>
            <person name="Ruiz A."/>
            <person name="Russo S."/>
            <person name="Salzberg S.L."/>
            <person name="Sanchez-Gracia A."/>
            <person name="Saranga D.J."/>
            <person name="Sato H."/>
            <person name="Schaeffer S.W."/>
            <person name="Schatz M.C."/>
            <person name="Schlenke T."/>
            <person name="Schwartz R."/>
            <person name="Segarra C."/>
            <person name="Singh R.S."/>
            <person name="Sirot L."/>
            <person name="Sirota M."/>
            <person name="Sisneros N.B."/>
            <person name="Smith C.D."/>
            <person name="Smith T.F."/>
            <person name="Spieth J."/>
            <person name="Stage D.E."/>
            <person name="Stark A."/>
            <person name="Stephan W."/>
            <person name="Strausberg R.L."/>
            <person name="Strempel S."/>
            <person name="Sturgill D."/>
            <person name="Sutton G."/>
            <person name="Sutton G.G."/>
            <person name="Tao W."/>
            <person name="Teichmann S."/>
            <person name="Tobari Y.N."/>
            <person name="Tomimura Y."/>
            <person name="Tsolas J.M."/>
            <person name="Valente V.L."/>
            <person name="Venter E."/>
            <person name="Venter J.C."/>
            <person name="Vicario S."/>
            <person name="Vieira F.G."/>
            <person name="Vilella A.J."/>
            <person name="Villasante A."/>
            <person name="Walenz B."/>
            <person name="Wang J."/>
            <person name="Wasserman M."/>
            <person name="Watts T."/>
            <person name="Wilson D."/>
            <person name="Wilson R.K."/>
            <person name="Wing R.A."/>
            <person name="Wolfner M.F."/>
            <person name="Wong A."/>
            <person name="Wong G.K."/>
            <person name="Wu C.I."/>
            <person name="Wu G."/>
            <person name="Yamamoto D."/>
            <person name="Yang H.P."/>
            <person name="Yang S.P."/>
            <person name="Yorke J.A."/>
            <person name="Yoshida K."/>
            <person name="Zdobnov E."/>
            <person name="Zhang P."/>
            <person name="Zhang Y."/>
            <person name="Zimin A.V."/>
            <person name="Baldwin J."/>
            <person name="Abdouelleil A."/>
            <person name="Abdulkadir J."/>
            <person name="Abebe A."/>
            <person name="Abera B."/>
            <person name="Abreu J."/>
            <person name="Acer S.C."/>
            <person name="Aftuck L."/>
            <person name="Alexander A."/>
            <person name="An P."/>
            <person name="Anderson E."/>
            <person name="Anderson S."/>
            <person name="Arachi H."/>
            <person name="Azer M."/>
            <person name="Bachantsang P."/>
            <person name="Barry A."/>
            <person name="Bayul T."/>
            <person name="Berlin A."/>
            <person name="Bessette D."/>
            <person name="Bloom T."/>
            <person name="Blye J."/>
            <person name="Boguslavskiy L."/>
            <person name="Bonnet C."/>
            <person name="Boukhgalter B."/>
            <person name="Bourzgui I."/>
            <person name="Brown A."/>
            <person name="Cahill P."/>
            <person name="Channer S."/>
            <person name="Cheshatsang Y."/>
            <person name="Chuda L."/>
            <person name="Citroen M."/>
            <person name="Collymore A."/>
            <person name="Cooke P."/>
            <person name="Costello M."/>
            <person name="D'Aco K."/>
            <person name="Daza R."/>
            <person name="De Haan G."/>
            <person name="DeGray S."/>
            <person name="DeMaso C."/>
            <person name="Dhargay N."/>
            <person name="Dooley K."/>
            <person name="Dooley E."/>
            <person name="Doricent M."/>
            <person name="Dorje P."/>
            <person name="Dorjee K."/>
            <person name="Dupes A."/>
            <person name="Elong R."/>
            <person name="Falk J."/>
            <person name="Farina A."/>
            <person name="Faro S."/>
            <person name="Ferguson D."/>
            <person name="Fisher S."/>
            <person name="Foley C.D."/>
            <person name="Franke A."/>
            <person name="Friedrich D."/>
            <person name="Gadbois L."/>
            <person name="Gearin G."/>
            <person name="Gearin C.R."/>
            <person name="Giannoukos G."/>
            <person name="Goode T."/>
            <person name="Graham J."/>
            <person name="Grandbois E."/>
            <person name="Grewal S."/>
            <person name="Gyaltsen K."/>
            <person name="Hafez N."/>
            <person name="Hagos B."/>
            <person name="Hall J."/>
            <person name="Henson C."/>
            <person name="Hollinger A."/>
            <person name="Honan T."/>
            <person name="Huard M.D."/>
            <person name="Hughes L."/>
            <person name="Hurhula B."/>
            <person name="Husby M.E."/>
            <person name="Kamat A."/>
            <person name="Kanga B."/>
            <person name="Kashin S."/>
            <person name="Khazanovich D."/>
            <person name="Kisner P."/>
            <person name="Lance K."/>
            <person name="Lara M."/>
            <person name="Lee W."/>
            <person name="Lennon N."/>
            <person name="Letendre F."/>
            <person name="LeVine R."/>
            <person name="Lipovsky A."/>
            <person name="Liu X."/>
            <person name="Liu J."/>
            <person name="Liu S."/>
            <person name="Lokyitsang T."/>
            <person name="Lokyitsang Y."/>
            <person name="Lubonja R."/>
            <person name="Lui A."/>
            <person name="MacDonald P."/>
            <person name="Magnisalis V."/>
            <person name="Maru K."/>
            <person name="Matthews C."/>
            <person name="McCusker W."/>
            <person name="McDonough S."/>
            <person name="Mehta T."/>
            <person name="Meldrim J."/>
            <person name="Meneus L."/>
            <person name="Mihai O."/>
            <person name="Mihalev A."/>
            <person name="Mihova T."/>
            <person name="Mittelman R."/>
            <person name="Mlenga V."/>
            <person name="Montmayeur A."/>
            <person name="Mulrain L."/>
            <person name="Navidi A."/>
            <person name="Naylor J."/>
            <person name="Negash T."/>
            <person name="Nguyen T."/>
            <person name="Nguyen N."/>
            <person name="Nicol R."/>
            <person name="Norbu C."/>
            <person name="Norbu N."/>
            <person name="Novod N."/>
            <person name="O'Neill B."/>
            <person name="Osman S."/>
            <person name="Markiewicz E."/>
            <person name="Oyono O.L."/>
            <person name="Patti C."/>
            <person name="Phunkhang P."/>
            <person name="Pierre F."/>
            <person name="Priest M."/>
            <person name="Raghuraman S."/>
            <person name="Rege F."/>
            <person name="Reyes R."/>
            <person name="Rise C."/>
            <person name="Rogov P."/>
            <person name="Ross K."/>
            <person name="Ryan E."/>
            <person name="Settipalli S."/>
            <person name="Shea T."/>
            <person name="Sherpa N."/>
            <person name="Shi L."/>
            <person name="Shih D."/>
            <person name="Sparrow T."/>
            <person name="Spaulding J."/>
            <person name="Stalker J."/>
            <person name="Stange-Thomann N."/>
            <person name="Stavropoulos S."/>
            <person name="Stone C."/>
            <person name="Strader C."/>
            <person name="Tesfaye S."/>
            <person name="Thomson T."/>
            <person name="Thoulutsang Y."/>
            <person name="Thoulutsang D."/>
            <person name="Topham K."/>
            <person name="Topping I."/>
            <person name="Tsamla T."/>
            <person name="Vassiliev H."/>
            <person name="Vo A."/>
            <person name="Wangchuk T."/>
            <person name="Wangdi T."/>
            <person name="Weiand M."/>
            <person name="Wilkinson J."/>
            <person name="Wilson A."/>
            <person name="Yadav S."/>
            <person name="Young G."/>
            <person name="Yu Q."/>
            <person name="Zembek L."/>
            <person name="Zhong D."/>
            <person name="Zimmer A."/>
            <person name="Zwirko Z."/>
            <person name="Jaffe D.B."/>
            <person name="Alvarez P."/>
            <person name="Brockman W."/>
            <person name="Butler J."/>
            <person name="Chin C."/>
            <person name="Gnerre S."/>
            <person name="Grabherr M."/>
            <person name="Kleber M."/>
            <person name="Mauceli E."/>
            <person name="MacCallum I."/>
        </authorList>
    </citation>
    <scope>NUCLEOTIDE SEQUENCE [LARGE SCALE GENOMIC DNA]</scope>
    <source>
        <strain evidence="6 7">TSC#14021-0224.01</strain>
    </source>
</reference>
<feature type="transmembrane region" description="Helical" evidence="4">
    <location>
        <begin position="156"/>
        <end position="179"/>
    </location>
</feature>
<evidence type="ECO:0000256" key="2">
    <source>
        <dbReference type="ARBA" id="ARBA00022833"/>
    </source>
</evidence>
<keyword evidence="1 3" id="KW-0479">Metal-binding</keyword>
<dbReference type="eggNOG" id="KOG4265">
    <property type="taxonomic scope" value="Eukaryota"/>
</dbReference>
<accession>B3NLZ0</accession>
<keyword evidence="4" id="KW-0812">Transmembrane</keyword>
<reference evidence="6 7" key="2">
    <citation type="journal article" date="2008" name="Bioinformatics">
        <title>Assembly reconciliation.</title>
        <authorList>
            <person name="Zimin A.V."/>
            <person name="Smith D.R."/>
            <person name="Sutton G."/>
            <person name="Yorke J.A."/>
        </authorList>
    </citation>
    <scope>NUCLEOTIDE SEQUENCE [LARGE SCALE GENOMIC DNA]</scope>
    <source>
        <strain evidence="6 7">TSC#14021-0224.01</strain>
    </source>
</reference>
<dbReference type="PANTHER" id="PTHR22696">
    <property type="entry name" value="E3 UBIQUITIN-PROTEIN LIGASE RNF26"/>
    <property type="match status" value="1"/>
</dbReference>
<organism evidence="6 7">
    <name type="scientific">Drosophila erecta</name>
    <name type="common">Fruit fly</name>
    <dbReference type="NCBI Taxonomy" id="7220"/>
    <lineage>
        <taxon>Eukaryota</taxon>
        <taxon>Metazoa</taxon>
        <taxon>Ecdysozoa</taxon>
        <taxon>Arthropoda</taxon>
        <taxon>Hexapoda</taxon>
        <taxon>Insecta</taxon>
        <taxon>Pterygota</taxon>
        <taxon>Neoptera</taxon>
        <taxon>Endopterygota</taxon>
        <taxon>Diptera</taxon>
        <taxon>Brachycera</taxon>
        <taxon>Muscomorpha</taxon>
        <taxon>Ephydroidea</taxon>
        <taxon>Drosophilidae</taxon>
        <taxon>Drosophila</taxon>
        <taxon>Sophophora</taxon>
    </lineage>
</organism>
<keyword evidence="1 3" id="KW-0863">Zinc-finger</keyword>
<dbReference type="GO" id="GO:0008270">
    <property type="term" value="F:zinc ion binding"/>
    <property type="evidence" value="ECO:0007669"/>
    <property type="project" value="UniProtKB-KW"/>
</dbReference>
<dbReference type="InterPro" id="IPR013083">
    <property type="entry name" value="Znf_RING/FYVE/PHD"/>
</dbReference>
<dbReference type="InterPro" id="IPR001841">
    <property type="entry name" value="Znf_RING"/>
</dbReference>
<proteinExistence type="predicted"/>
<evidence type="ECO:0000313" key="6">
    <source>
        <dbReference type="EMBL" id="EDV54526.1"/>
    </source>
</evidence>
<evidence type="ECO:0000256" key="3">
    <source>
        <dbReference type="PROSITE-ProRule" id="PRU00175"/>
    </source>
</evidence>
<dbReference type="Proteomes" id="UP000008711">
    <property type="component" value="Unassembled WGS sequence"/>
</dbReference>
<dbReference type="HOGENOM" id="CLU_083721_0_0_1"/>
<protein>
    <recommendedName>
        <fullName evidence="5">RING-type domain-containing protein</fullName>
    </recommendedName>
</protein>
<feature type="domain" description="RING-type" evidence="5">
    <location>
        <begin position="223"/>
        <end position="263"/>
    </location>
</feature>